<dbReference type="GeneID" id="108912083"/>
<organism evidence="1">
    <name type="scientific">Anoplophora glabripennis</name>
    <name type="common">Asian longhorn beetle</name>
    <name type="synonym">Anoplophora nobilis</name>
    <dbReference type="NCBI Taxonomy" id="217634"/>
    <lineage>
        <taxon>Eukaryota</taxon>
        <taxon>Metazoa</taxon>
        <taxon>Ecdysozoa</taxon>
        <taxon>Arthropoda</taxon>
        <taxon>Hexapoda</taxon>
        <taxon>Insecta</taxon>
        <taxon>Pterygota</taxon>
        <taxon>Neoptera</taxon>
        <taxon>Endopterygota</taxon>
        <taxon>Coleoptera</taxon>
        <taxon>Polyphaga</taxon>
        <taxon>Cucujiformia</taxon>
        <taxon>Chrysomeloidea</taxon>
        <taxon>Cerambycidae</taxon>
        <taxon>Lamiinae</taxon>
        <taxon>Lamiini</taxon>
        <taxon>Anoplophora</taxon>
    </lineage>
</organism>
<evidence type="ECO:0000313" key="1">
    <source>
        <dbReference type="EMBL" id="JAB67933.1"/>
    </source>
</evidence>
<dbReference type="OrthoDB" id="6763656at2759"/>
<proteinExistence type="predicted"/>
<dbReference type="AlphaFoldDB" id="V5H560"/>
<protein>
    <submittedName>
        <fullName evidence="1">Uncharacterized protein</fullName>
    </submittedName>
</protein>
<dbReference type="RefSeq" id="XP_018572760.1">
    <property type="nucleotide sequence ID" value="XM_018717244.1"/>
</dbReference>
<dbReference type="KEGG" id="agb:108912083"/>
<sequence>MFHSPSIRLYSSENAESAMVRKPGNVLVRKPFIDRSVNSKTPDTGKLQKSKLNIKGTTVEKPKLSPILNNDLSAEEFTYSFKDVKESYEDIWPKSRLSSDDLIQILRNYCNVEDTPPPSPEPAPIEINPIFFELPHIEMPDFQLEEEPANEVIDIDLPYLDDSELDFSM</sequence>
<name>V5H560_ANOGL</name>
<accession>V5H560</accession>
<dbReference type="EMBL" id="GALX01000533">
    <property type="protein sequence ID" value="JAB67933.1"/>
    <property type="molecule type" value="Transcribed_RNA"/>
</dbReference>
<reference evidence="1" key="1">
    <citation type="submission" date="2013-07" db="EMBL/GenBank/DDBJ databases">
        <title>Midgut Transcriptome Profiling of Anoplphora glabripennis, a Lignocellulose Degrading, Wood-Boring Cerambycid.</title>
        <authorList>
            <person name="Scully E.D."/>
            <person name="Hoover K."/>
            <person name="Carlson J.E."/>
            <person name="Tien M."/>
            <person name="Geib S.M."/>
        </authorList>
    </citation>
    <scope>NUCLEOTIDE SEQUENCE</scope>
</reference>